<protein>
    <submittedName>
        <fullName evidence="1">Uncharacterized protein</fullName>
    </submittedName>
</protein>
<dbReference type="EMBL" id="MU003507">
    <property type="protein sequence ID" value="KAF2470579.1"/>
    <property type="molecule type" value="Genomic_DNA"/>
</dbReference>
<gene>
    <name evidence="1" type="ORF">BDR25DRAFT_355069</name>
</gene>
<name>A0ACB6QU95_9PLEO</name>
<dbReference type="Proteomes" id="UP000799755">
    <property type="component" value="Unassembled WGS sequence"/>
</dbReference>
<comment type="caution">
    <text evidence="1">The sequence shown here is derived from an EMBL/GenBank/DDBJ whole genome shotgun (WGS) entry which is preliminary data.</text>
</comment>
<evidence type="ECO:0000313" key="1">
    <source>
        <dbReference type="EMBL" id="KAF2470579.1"/>
    </source>
</evidence>
<sequence>MVLTLDGYIYYSVRRINSWLIIRTFLVVLAQWYRAPVDYLLIDHSLVKYVIYVLDRSEACLS</sequence>
<reference evidence="1" key="1">
    <citation type="journal article" date="2020" name="Stud. Mycol.">
        <title>101 Dothideomycetes genomes: a test case for predicting lifestyles and emergence of pathogens.</title>
        <authorList>
            <person name="Haridas S."/>
            <person name="Albert R."/>
            <person name="Binder M."/>
            <person name="Bloem J."/>
            <person name="Labutti K."/>
            <person name="Salamov A."/>
            <person name="Andreopoulos B."/>
            <person name="Baker S."/>
            <person name="Barry K."/>
            <person name="Bills G."/>
            <person name="Bluhm B."/>
            <person name="Cannon C."/>
            <person name="Castanera R."/>
            <person name="Culley D."/>
            <person name="Daum C."/>
            <person name="Ezra D."/>
            <person name="Gonzalez J."/>
            <person name="Henrissat B."/>
            <person name="Kuo A."/>
            <person name="Liang C."/>
            <person name="Lipzen A."/>
            <person name="Lutzoni F."/>
            <person name="Magnuson J."/>
            <person name="Mondo S."/>
            <person name="Nolan M."/>
            <person name="Ohm R."/>
            <person name="Pangilinan J."/>
            <person name="Park H.-J."/>
            <person name="Ramirez L."/>
            <person name="Alfaro M."/>
            <person name="Sun H."/>
            <person name="Tritt A."/>
            <person name="Yoshinaga Y."/>
            <person name="Zwiers L.-H."/>
            <person name="Turgeon B."/>
            <person name="Goodwin S."/>
            <person name="Spatafora J."/>
            <person name="Crous P."/>
            <person name="Grigoriev I."/>
        </authorList>
    </citation>
    <scope>NUCLEOTIDE SEQUENCE</scope>
    <source>
        <strain evidence="1">ATCC 200398</strain>
    </source>
</reference>
<keyword evidence="2" id="KW-1185">Reference proteome</keyword>
<proteinExistence type="predicted"/>
<accession>A0ACB6QU95</accession>
<evidence type="ECO:0000313" key="2">
    <source>
        <dbReference type="Proteomes" id="UP000799755"/>
    </source>
</evidence>
<organism evidence="1 2">
    <name type="scientific">Lindgomyces ingoldianus</name>
    <dbReference type="NCBI Taxonomy" id="673940"/>
    <lineage>
        <taxon>Eukaryota</taxon>
        <taxon>Fungi</taxon>
        <taxon>Dikarya</taxon>
        <taxon>Ascomycota</taxon>
        <taxon>Pezizomycotina</taxon>
        <taxon>Dothideomycetes</taxon>
        <taxon>Pleosporomycetidae</taxon>
        <taxon>Pleosporales</taxon>
        <taxon>Lindgomycetaceae</taxon>
        <taxon>Lindgomyces</taxon>
    </lineage>
</organism>